<dbReference type="RefSeq" id="WP_354695840.1">
    <property type="nucleotide sequence ID" value="NZ_JAZHOG010000008.1"/>
</dbReference>
<dbReference type="Pfam" id="PF01075">
    <property type="entry name" value="Glyco_transf_9"/>
    <property type="match status" value="1"/>
</dbReference>
<keyword evidence="2" id="KW-0808">Transferase</keyword>
<dbReference type="GO" id="GO:0005829">
    <property type="term" value="C:cytosol"/>
    <property type="evidence" value="ECO:0007669"/>
    <property type="project" value="TreeGrafter"/>
</dbReference>
<keyword evidence="4" id="KW-1185">Reference proteome</keyword>
<accession>A0AAW9RKB5</accession>
<name>A0AAW9RKB5_9GAMM</name>
<dbReference type="GO" id="GO:0008713">
    <property type="term" value="F:ADP-heptose-lipopolysaccharide heptosyltransferase activity"/>
    <property type="evidence" value="ECO:0007669"/>
    <property type="project" value="TreeGrafter"/>
</dbReference>
<dbReference type="InterPro" id="IPR002201">
    <property type="entry name" value="Glyco_trans_9"/>
</dbReference>
<sequence>MALFQKPPESLCILRLSALGDVTHVVPVIRCLQHAWPETRLTWIIGKLERRLLGNFSGVEFIEFDKRGGWPAVRKLNRQLSGRRFSALLHMQVAARANLLSRLVRSPLRLGWDRARSRDLHHWFTNRRVAPVAFQHQTLAFLEFARALGLEPGEPRWSLPISAEAENWAREHTGSGRPVIVISPCSSHTLRNWRPEFYAAAGDFAHQSWGARVILTGGPSPAEVRMAKAIANAMKAPSLNLVGKDTLEQSKALLQRADLVISPDAGPAHIASALGTPVLGLYAATWSRRSGPYRSLQLCVDRFREAARRFRGREPEELRWGTRIETEGVMDLIQPGDVIEQLRTWRAASESPPGGASDTSS</sequence>
<evidence type="ECO:0000256" key="2">
    <source>
        <dbReference type="ARBA" id="ARBA00022679"/>
    </source>
</evidence>
<organism evidence="3 4">
    <name type="scientific">Elongatibacter sediminis</name>
    <dbReference type="NCBI Taxonomy" id="3119006"/>
    <lineage>
        <taxon>Bacteria</taxon>
        <taxon>Pseudomonadati</taxon>
        <taxon>Pseudomonadota</taxon>
        <taxon>Gammaproteobacteria</taxon>
        <taxon>Chromatiales</taxon>
        <taxon>Wenzhouxiangellaceae</taxon>
        <taxon>Elongatibacter</taxon>
    </lineage>
</organism>
<keyword evidence="1" id="KW-0328">Glycosyltransferase</keyword>
<protein>
    <submittedName>
        <fullName evidence="3">Glycosyltransferase family 9 protein</fullName>
    </submittedName>
</protein>
<dbReference type="GO" id="GO:0009244">
    <property type="term" value="P:lipopolysaccharide core region biosynthetic process"/>
    <property type="evidence" value="ECO:0007669"/>
    <property type="project" value="TreeGrafter"/>
</dbReference>
<dbReference type="PANTHER" id="PTHR30160:SF21">
    <property type="entry name" value="LIPOPOLYSACCHARIDE CORE HEPTOSYLTRANSFERASE OPSX"/>
    <property type="match status" value="1"/>
</dbReference>
<reference evidence="3 4" key="1">
    <citation type="submission" date="2024-02" db="EMBL/GenBank/DDBJ databases">
        <title>A novel Wenzhouxiangellaceae bacterium, isolated from coastal sediments.</title>
        <authorList>
            <person name="Du Z.-J."/>
            <person name="Ye Y.-Q."/>
            <person name="Zhang X.-Y."/>
        </authorList>
    </citation>
    <scope>NUCLEOTIDE SEQUENCE [LARGE SCALE GENOMIC DNA]</scope>
    <source>
        <strain evidence="3 4">CH-27</strain>
    </source>
</reference>
<dbReference type="SUPFAM" id="SSF53756">
    <property type="entry name" value="UDP-Glycosyltransferase/glycogen phosphorylase"/>
    <property type="match status" value="1"/>
</dbReference>
<dbReference type="EMBL" id="JAZHOG010000008">
    <property type="protein sequence ID" value="MEJ8568518.1"/>
    <property type="molecule type" value="Genomic_DNA"/>
</dbReference>
<comment type="caution">
    <text evidence="3">The sequence shown here is derived from an EMBL/GenBank/DDBJ whole genome shotgun (WGS) entry which is preliminary data.</text>
</comment>
<evidence type="ECO:0000313" key="4">
    <source>
        <dbReference type="Proteomes" id="UP001359886"/>
    </source>
</evidence>
<dbReference type="PANTHER" id="PTHR30160">
    <property type="entry name" value="TETRAACYLDISACCHARIDE 4'-KINASE-RELATED"/>
    <property type="match status" value="1"/>
</dbReference>
<evidence type="ECO:0000313" key="3">
    <source>
        <dbReference type="EMBL" id="MEJ8568518.1"/>
    </source>
</evidence>
<dbReference type="AlphaFoldDB" id="A0AAW9RKB5"/>
<dbReference type="Proteomes" id="UP001359886">
    <property type="component" value="Unassembled WGS sequence"/>
</dbReference>
<gene>
    <name evidence="3" type="ORF">V3330_12865</name>
</gene>
<dbReference type="InterPro" id="IPR051199">
    <property type="entry name" value="LPS_LOS_Heptosyltrfase"/>
</dbReference>
<evidence type="ECO:0000256" key="1">
    <source>
        <dbReference type="ARBA" id="ARBA00022676"/>
    </source>
</evidence>
<dbReference type="Gene3D" id="3.40.50.2000">
    <property type="entry name" value="Glycogen Phosphorylase B"/>
    <property type="match status" value="2"/>
</dbReference>
<dbReference type="CDD" id="cd03789">
    <property type="entry name" value="GT9_LPS_heptosyltransferase"/>
    <property type="match status" value="1"/>
</dbReference>
<proteinExistence type="predicted"/>